<name>A0A1T4TSZ5_9BACT</name>
<dbReference type="STRING" id="634771.SAMN04488128_106213"/>
<dbReference type="OrthoDB" id="4827574at2"/>
<accession>A0A1T4TSZ5</accession>
<dbReference type="EMBL" id="FUWZ01000006">
    <property type="protein sequence ID" value="SKA43547.1"/>
    <property type="molecule type" value="Genomic_DNA"/>
</dbReference>
<evidence type="ECO:0000313" key="1">
    <source>
        <dbReference type="EMBL" id="SKA43547.1"/>
    </source>
</evidence>
<keyword evidence="2" id="KW-1185">Reference proteome</keyword>
<sequence>MTTSIQFENVSAILAENPGVFSKPAAEELSRLTYGDTVCLFFVYGFSSTSGRKAERLMARVTAVEAHQFKGVLLSPTRHIQDIQPGDEITFSGEHIAAVLAASHC</sequence>
<evidence type="ECO:0000313" key="2">
    <source>
        <dbReference type="Proteomes" id="UP000190367"/>
    </source>
</evidence>
<dbReference type="Proteomes" id="UP000190367">
    <property type="component" value="Unassembled WGS sequence"/>
</dbReference>
<dbReference type="AlphaFoldDB" id="A0A1T4TSZ5"/>
<gene>
    <name evidence="1" type="ORF">SAMN04488128_106213</name>
</gene>
<organism evidence="1 2">
    <name type="scientific">Chitinophaga eiseniae</name>
    <dbReference type="NCBI Taxonomy" id="634771"/>
    <lineage>
        <taxon>Bacteria</taxon>
        <taxon>Pseudomonadati</taxon>
        <taxon>Bacteroidota</taxon>
        <taxon>Chitinophagia</taxon>
        <taxon>Chitinophagales</taxon>
        <taxon>Chitinophagaceae</taxon>
        <taxon>Chitinophaga</taxon>
    </lineage>
</organism>
<dbReference type="RefSeq" id="WP_078672575.1">
    <property type="nucleotide sequence ID" value="NZ_FUWZ01000006.1"/>
</dbReference>
<protein>
    <submittedName>
        <fullName evidence="1">Uncharacterized protein</fullName>
    </submittedName>
</protein>
<proteinExistence type="predicted"/>
<reference evidence="2" key="1">
    <citation type="submission" date="2017-02" db="EMBL/GenBank/DDBJ databases">
        <authorList>
            <person name="Varghese N."/>
            <person name="Submissions S."/>
        </authorList>
    </citation>
    <scope>NUCLEOTIDE SEQUENCE [LARGE SCALE GENOMIC DNA]</scope>
    <source>
        <strain evidence="2">DSM 22224</strain>
    </source>
</reference>